<keyword evidence="1" id="KW-1133">Transmembrane helix</keyword>
<evidence type="ECO:0000256" key="1">
    <source>
        <dbReference type="SAM" id="Phobius"/>
    </source>
</evidence>
<proteinExistence type="predicted"/>
<evidence type="ECO:0000313" key="2">
    <source>
        <dbReference type="EMBL" id="GAO43810.1"/>
    </source>
</evidence>
<name>A0A0E9N373_9BACT</name>
<feature type="transmembrane region" description="Helical" evidence="1">
    <location>
        <begin position="6"/>
        <end position="26"/>
    </location>
</feature>
<reference evidence="2 3" key="1">
    <citation type="submission" date="2015-04" db="EMBL/GenBank/DDBJ databases">
        <title>Whole genome shotgun sequence of Flavihumibacter petaseus NBRC 106054.</title>
        <authorList>
            <person name="Miyazawa S."/>
            <person name="Hosoyama A."/>
            <person name="Hashimoto M."/>
            <person name="Noguchi M."/>
            <person name="Tsuchikane K."/>
            <person name="Ohji S."/>
            <person name="Yamazoe A."/>
            <person name="Ichikawa N."/>
            <person name="Kimura A."/>
            <person name="Fujita N."/>
        </authorList>
    </citation>
    <scope>NUCLEOTIDE SEQUENCE [LARGE SCALE GENOMIC DNA]</scope>
    <source>
        <strain evidence="2 3">NBRC 106054</strain>
    </source>
</reference>
<keyword evidence="3" id="KW-1185">Reference proteome</keyword>
<dbReference type="AlphaFoldDB" id="A0A0E9N373"/>
<sequence>MILKFIFHTWTGGVVLGAWIAGFILASERYTIFTAKGKYPDKVIGDWLAAIFWPLPTLWRWAEAGIRWFKSRKK</sequence>
<gene>
    <name evidence="2" type="ORF">FPE01S_02_09160</name>
</gene>
<comment type="caution">
    <text evidence="2">The sequence shown here is derived from an EMBL/GenBank/DDBJ whole genome shotgun (WGS) entry which is preliminary data.</text>
</comment>
<dbReference type="EMBL" id="BBWV01000002">
    <property type="protein sequence ID" value="GAO43810.1"/>
    <property type="molecule type" value="Genomic_DNA"/>
</dbReference>
<dbReference type="STRING" id="1220578.FPE01S_02_09160"/>
<keyword evidence="1" id="KW-0472">Membrane</keyword>
<evidence type="ECO:0000313" key="3">
    <source>
        <dbReference type="Proteomes" id="UP000033121"/>
    </source>
</evidence>
<dbReference type="Proteomes" id="UP000033121">
    <property type="component" value="Unassembled WGS sequence"/>
</dbReference>
<accession>A0A0E9N373</accession>
<organism evidence="2 3">
    <name type="scientific">Flavihumibacter petaseus NBRC 106054</name>
    <dbReference type="NCBI Taxonomy" id="1220578"/>
    <lineage>
        <taxon>Bacteria</taxon>
        <taxon>Pseudomonadati</taxon>
        <taxon>Bacteroidota</taxon>
        <taxon>Chitinophagia</taxon>
        <taxon>Chitinophagales</taxon>
        <taxon>Chitinophagaceae</taxon>
        <taxon>Flavihumibacter</taxon>
    </lineage>
</organism>
<protein>
    <submittedName>
        <fullName evidence="2">Uncharacterized protein</fullName>
    </submittedName>
</protein>
<keyword evidence="1" id="KW-0812">Transmembrane</keyword>